<dbReference type="InterPro" id="IPR013830">
    <property type="entry name" value="SGNH_hydro"/>
</dbReference>
<dbReference type="SUPFAM" id="SSF52266">
    <property type="entry name" value="SGNH hydrolase"/>
    <property type="match status" value="1"/>
</dbReference>
<dbReference type="InterPro" id="IPR036514">
    <property type="entry name" value="SGNH_hydro_sf"/>
</dbReference>
<keyword evidence="3" id="KW-0378">Hydrolase</keyword>
<dbReference type="PANTHER" id="PTHR43784:SF2">
    <property type="entry name" value="GDSL-LIKE LIPASE_ACYLHYDROLASE, PUTATIVE (AFU_ORTHOLOGUE AFUA_2G00820)-RELATED"/>
    <property type="match status" value="1"/>
</dbReference>
<feature type="signal peptide" evidence="1">
    <location>
        <begin position="1"/>
        <end position="22"/>
    </location>
</feature>
<evidence type="ECO:0000259" key="2">
    <source>
        <dbReference type="Pfam" id="PF13472"/>
    </source>
</evidence>
<feature type="domain" description="SGNH hydrolase-type esterase" evidence="2">
    <location>
        <begin position="225"/>
        <end position="416"/>
    </location>
</feature>
<dbReference type="Pfam" id="PF13472">
    <property type="entry name" value="Lipase_GDSL_2"/>
    <property type="match status" value="1"/>
</dbReference>
<accession>A0ABW2GFQ8</accession>
<dbReference type="PANTHER" id="PTHR43784">
    <property type="entry name" value="GDSL-LIKE LIPASE/ACYLHYDROLASE, PUTATIVE (AFU_ORTHOLOGUE AFUA_2G00820)-RELATED"/>
    <property type="match status" value="1"/>
</dbReference>
<dbReference type="PROSITE" id="PS51257">
    <property type="entry name" value="PROKAR_LIPOPROTEIN"/>
    <property type="match status" value="1"/>
</dbReference>
<dbReference type="InterPro" id="IPR053140">
    <property type="entry name" value="GDSL_Rv0518-like"/>
</dbReference>
<keyword evidence="1" id="KW-0732">Signal</keyword>
<evidence type="ECO:0000313" key="4">
    <source>
        <dbReference type="Proteomes" id="UP001596413"/>
    </source>
</evidence>
<protein>
    <submittedName>
        <fullName evidence="3">SGNH/GDSL hydrolase family protein</fullName>
    </submittedName>
</protein>
<dbReference type="Proteomes" id="UP001596413">
    <property type="component" value="Unassembled WGS sequence"/>
</dbReference>
<dbReference type="GO" id="GO:0016787">
    <property type="term" value="F:hydrolase activity"/>
    <property type="evidence" value="ECO:0007669"/>
    <property type="project" value="UniProtKB-KW"/>
</dbReference>
<dbReference type="Gene3D" id="3.40.50.1110">
    <property type="entry name" value="SGNH hydrolase"/>
    <property type="match status" value="1"/>
</dbReference>
<organism evidence="3 4">
    <name type="scientific">Streptomyces polyrhachis</name>
    <dbReference type="NCBI Taxonomy" id="1282885"/>
    <lineage>
        <taxon>Bacteria</taxon>
        <taxon>Bacillati</taxon>
        <taxon>Actinomycetota</taxon>
        <taxon>Actinomycetes</taxon>
        <taxon>Kitasatosporales</taxon>
        <taxon>Streptomycetaceae</taxon>
        <taxon>Streptomyces</taxon>
    </lineage>
</organism>
<gene>
    <name evidence="3" type="ORF">ACFQLX_09905</name>
</gene>
<dbReference type="RefSeq" id="WP_386413833.1">
    <property type="nucleotide sequence ID" value="NZ_JBHSZO010000012.1"/>
</dbReference>
<evidence type="ECO:0000313" key="3">
    <source>
        <dbReference type="EMBL" id="MFC7218477.1"/>
    </source>
</evidence>
<reference evidence="4" key="1">
    <citation type="journal article" date="2019" name="Int. J. Syst. Evol. Microbiol.">
        <title>The Global Catalogue of Microorganisms (GCM) 10K type strain sequencing project: providing services to taxonomists for standard genome sequencing and annotation.</title>
        <authorList>
            <consortium name="The Broad Institute Genomics Platform"/>
            <consortium name="The Broad Institute Genome Sequencing Center for Infectious Disease"/>
            <person name="Wu L."/>
            <person name="Ma J."/>
        </authorList>
    </citation>
    <scope>NUCLEOTIDE SEQUENCE [LARGE SCALE GENOMIC DNA]</scope>
    <source>
        <strain evidence="4">CGMCC 1.13681</strain>
    </source>
</reference>
<dbReference type="EMBL" id="JBHSZO010000012">
    <property type="protein sequence ID" value="MFC7218477.1"/>
    <property type="molecule type" value="Genomic_DNA"/>
</dbReference>
<feature type="chain" id="PRO_5045575182" evidence="1">
    <location>
        <begin position="23"/>
        <end position="434"/>
    </location>
</feature>
<dbReference type="CDD" id="cd01830">
    <property type="entry name" value="XynE_like"/>
    <property type="match status" value="1"/>
</dbReference>
<comment type="caution">
    <text evidence="3">The sequence shown here is derived from an EMBL/GenBank/DDBJ whole genome shotgun (WGS) entry which is preliminary data.</text>
</comment>
<name>A0ABW2GFQ8_9ACTN</name>
<proteinExistence type="predicted"/>
<evidence type="ECO:0000256" key="1">
    <source>
        <dbReference type="SAM" id="SignalP"/>
    </source>
</evidence>
<sequence>MTRRAGYAVLALCAALLLTACAAVYGLADRGESPRALPPAPREPLARAITGAWTGTWATAPVTGEPGTAHGLPGQSLRNVVHTSVGGTRVRIQLSNLFGTSPLTVTHASVAVALPGGGASAVPGTMRRLTFARLGQVTVPAGQAVVSDAAPLAVPADADLLVTTYSPLSAGPVTYHPQARQTSYAAHGQHTAAEDGAAYTRQVTHWRHLTAVDVWSTGAQGAVAVIGDSLTDGSSSTPDANHRWTDFLARRLRTEPGAPRYGVLNLGISGNRLLRDGGTSPASGERAPARFERDVLSRTGVRAVVVELGINDILKTPHETSPGRITAALRQLTQAAHARGLRVTGATLMPFAGHPRWSPALERVRTQVNRQIRAGGVFDAVVDFDAMVRDPHHPERLRTAYDCGDHLHLTDEGYEAMARLIDPAQLRGTTQAAL</sequence>
<keyword evidence="4" id="KW-1185">Reference proteome</keyword>